<dbReference type="RefSeq" id="WP_094854352.1">
    <property type="nucleotide sequence ID" value="NZ_NEVM01000005.1"/>
</dbReference>
<feature type="region of interest" description="Disordered" evidence="4">
    <location>
        <begin position="1"/>
        <end position="79"/>
    </location>
</feature>
<dbReference type="InterPro" id="IPR014030">
    <property type="entry name" value="Ketoacyl_synth_N"/>
</dbReference>
<sequence>MSAPGRPKRESSLGEEVAQRQEGTTIHAPGRPKRESSLGEEVAQRQEGTTIHAPGRPKRESSLGEEVAPATAPSPAWLGRPGVVCALGQGMDAVHAAALRGDTGGMLAQEGWLRDRAIVVGAAAGDLAELPATLADGQPPPDHYHSRNNRLLMTAAGQIADTLRAAVARHGAARVGIVLGTSTSGIAESSGAFRARSRDGAWPSGYDYRRQTLAAPAALLADWLGIAGPAYTLSTACTSGARALLSAKRLLDAGLCDAVICGGVDTLCPLTINGFASIEAIAAGLSNPFSAHRDGINIGEAAALFLMQRERPRGPAVRLLGGGGSSDAWHMSAPDPTGRGAMLAMHTALRDAGVTAADIGWINLHGTGTPHNDAMESLAVDALFPQGVACTATKPLTGHTLAAAGALEAALCWGVLDPAADGGLPPQRWDGAADPALPALRLTAPGQRLPAGRPRIVMSNSFAFGGNNACLVLAEADADIAATRATTGSTVTADARTDGNTAAGGAAATGGAS</sequence>
<dbReference type="Pfam" id="PF00109">
    <property type="entry name" value="ketoacyl-synt"/>
    <property type="match status" value="1"/>
</dbReference>
<name>A0A261RZ16_9BORD</name>
<dbReference type="SMART" id="SM00825">
    <property type="entry name" value="PKS_KS"/>
    <property type="match status" value="1"/>
</dbReference>
<dbReference type="InterPro" id="IPR014031">
    <property type="entry name" value="Ketoacyl_synth_C"/>
</dbReference>
<evidence type="ECO:0000259" key="5">
    <source>
        <dbReference type="PROSITE" id="PS52004"/>
    </source>
</evidence>
<organism evidence="6 7">
    <name type="scientific">Bordetella genomosp. 10</name>
    <dbReference type="NCBI Taxonomy" id="1416804"/>
    <lineage>
        <taxon>Bacteria</taxon>
        <taxon>Pseudomonadati</taxon>
        <taxon>Pseudomonadota</taxon>
        <taxon>Betaproteobacteria</taxon>
        <taxon>Burkholderiales</taxon>
        <taxon>Alcaligenaceae</taxon>
        <taxon>Bordetella</taxon>
    </lineage>
</organism>
<dbReference type="EMBL" id="NEVM01000005">
    <property type="protein sequence ID" value="OZI29912.1"/>
    <property type="molecule type" value="Genomic_DNA"/>
</dbReference>
<gene>
    <name evidence="6" type="ORF">CAL29_17605</name>
</gene>
<dbReference type="NCBIfam" id="NF006618">
    <property type="entry name" value="PRK09185.1"/>
    <property type="match status" value="1"/>
</dbReference>
<dbReference type="OrthoDB" id="9808669at2"/>
<feature type="domain" description="Ketosynthase family 3 (KS3)" evidence="5">
    <location>
        <begin position="1"/>
        <end position="475"/>
    </location>
</feature>
<dbReference type="InterPro" id="IPR016039">
    <property type="entry name" value="Thiolase-like"/>
</dbReference>
<reference evidence="7" key="1">
    <citation type="submission" date="2017-05" db="EMBL/GenBank/DDBJ databases">
        <title>Complete and WGS of Bordetella genogroups.</title>
        <authorList>
            <person name="Spilker T."/>
            <person name="Lipuma J."/>
        </authorList>
    </citation>
    <scope>NUCLEOTIDE SEQUENCE [LARGE SCALE GENOMIC DNA]</scope>
    <source>
        <strain evidence="7">AU16122</strain>
    </source>
</reference>
<evidence type="ECO:0000256" key="2">
    <source>
        <dbReference type="ARBA" id="ARBA00022679"/>
    </source>
</evidence>
<evidence type="ECO:0000256" key="3">
    <source>
        <dbReference type="RuleBase" id="RU003694"/>
    </source>
</evidence>
<dbReference type="PROSITE" id="PS52004">
    <property type="entry name" value="KS3_2"/>
    <property type="match status" value="1"/>
</dbReference>
<dbReference type="InterPro" id="IPR000794">
    <property type="entry name" value="Beta-ketoacyl_synthase"/>
</dbReference>
<dbReference type="GO" id="GO:0004315">
    <property type="term" value="F:3-oxoacyl-[acyl-carrier-protein] synthase activity"/>
    <property type="evidence" value="ECO:0007669"/>
    <property type="project" value="InterPro"/>
</dbReference>
<comment type="caution">
    <text evidence="6">The sequence shown here is derived from an EMBL/GenBank/DDBJ whole genome shotgun (WGS) entry which is preliminary data.</text>
</comment>
<dbReference type="InterPro" id="IPR020841">
    <property type="entry name" value="PKS_Beta-ketoAc_synthase_dom"/>
</dbReference>
<dbReference type="PROSITE" id="PS00606">
    <property type="entry name" value="KS3_1"/>
    <property type="match status" value="1"/>
</dbReference>
<protein>
    <recommendedName>
        <fullName evidence="5">Ketosynthase family 3 (KS3) domain-containing protein</fullName>
    </recommendedName>
</protein>
<feature type="region of interest" description="Disordered" evidence="4">
    <location>
        <begin position="486"/>
        <end position="513"/>
    </location>
</feature>
<dbReference type="PANTHER" id="PTHR11712:SF320">
    <property type="entry name" value="BETA-KETOACYL SYNTHASE"/>
    <property type="match status" value="1"/>
</dbReference>
<dbReference type="Gene3D" id="3.40.47.10">
    <property type="match status" value="1"/>
</dbReference>
<evidence type="ECO:0000313" key="6">
    <source>
        <dbReference type="EMBL" id="OZI29912.1"/>
    </source>
</evidence>
<accession>A0A261RZ16</accession>
<keyword evidence="2 3" id="KW-0808">Transferase</keyword>
<dbReference type="Proteomes" id="UP000216020">
    <property type="component" value="Unassembled WGS sequence"/>
</dbReference>
<dbReference type="GO" id="GO:0005829">
    <property type="term" value="C:cytosol"/>
    <property type="evidence" value="ECO:0007669"/>
    <property type="project" value="TreeGrafter"/>
</dbReference>
<dbReference type="GO" id="GO:0006633">
    <property type="term" value="P:fatty acid biosynthetic process"/>
    <property type="evidence" value="ECO:0007669"/>
    <property type="project" value="InterPro"/>
</dbReference>
<evidence type="ECO:0000256" key="4">
    <source>
        <dbReference type="SAM" id="MobiDB-lite"/>
    </source>
</evidence>
<comment type="similarity">
    <text evidence="1 3">Belongs to the thiolase-like superfamily. Beta-ketoacyl-ACP synthases family.</text>
</comment>
<dbReference type="SUPFAM" id="SSF53901">
    <property type="entry name" value="Thiolase-like"/>
    <property type="match status" value="2"/>
</dbReference>
<dbReference type="InterPro" id="IPR018201">
    <property type="entry name" value="Ketoacyl_synth_AS"/>
</dbReference>
<keyword evidence="7" id="KW-1185">Reference proteome</keyword>
<dbReference type="PANTHER" id="PTHR11712">
    <property type="entry name" value="POLYKETIDE SYNTHASE-RELATED"/>
    <property type="match status" value="1"/>
</dbReference>
<dbReference type="AlphaFoldDB" id="A0A261RZ16"/>
<dbReference type="Pfam" id="PF02801">
    <property type="entry name" value="Ketoacyl-synt_C"/>
    <property type="match status" value="1"/>
</dbReference>
<evidence type="ECO:0000256" key="1">
    <source>
        <dbReference type="ARBA" id="ARBA00008467"/>
    </source>
</evidence>
<evidence type="ECO:0000313" key="7">
    <source>
        <dbReference type="Proteomes" id="UP000216020"/>
    </source>
</evidence>
<proteinExistence type="inferred from homology"/>